<feature type="coiled-coil region" evidence="1">
    <location>
        <begin position="378"/>
        <end position="448"/>
    </location>
</feature>
<evidence type="ECO:0000313" key="4">
    <source>
        <dbReference type="Proteomes" id="UP000664521"/>
    </source>
</evidence>
<feature type="region of interest" description="Disordered" evidence="2">
    <location>
        <begin position="1"/>
        <end position="355"/>
    </location>
</feature>
<feature type="region of interest" description="Disordered" evidence="2">
    <location>
        <begin position="504"/>
        <end position="527"/>
    </location>
</feature>
<feature type="compositionally biased region" description="Low complexity" evidence="2">
    <location>
        <begin position="188"/>
        <end position="207"/>
    </location>
</feature>
<feature type="compositionally biased region" description="Low complexity" evidence="2">
    <location>
        <begin position="89"/>
        <end position="102"/>
    </location>
</feature>
<keyword evidence="4" id="KW-1185">Reference proteome</keyword>
<gene>
    <name evidence="3" type="ORF">HETSPECPRED_007990</name>
</gene>
<organism evidence="3 4">
    <name type="scientific">Heterodermia speciosa</name>
    <dbReference type="NCBI Taxonomy" id="116794"/>
    <lineage>
        <taxon>Eukaryota</taxon>
        <taxon>Fungi</taxon>
        <taxon>Dikarya</taxon>
        <taxon>Ascomycota</taxon>
        <taxon>Pezizomycotina</taxon>
        <taxon>Lecanoromycetes</taxon>
        <taxon>OSLEUM clade</taxon>
        <taxon>Lecanoromycetidae</taxon>
        <taxon>Caliciales</taxon>
        <taxon>Physciaceae</taxon>
        <taxon>Heterodermia</taxon>
    </lineage>
</organism>
<dbReference type="Proteomes" id="UP000664521">
    <property type="component" value="Unassembled WGS sequence"/>
</dbReference>
<name>A0A8H3ESI2_9LECA</name>
<feature type="compositionally biased region" description="Basic and acidic residues" evidence="2">
    <location>
        <begin position="7"/>
        <end position="23"/>
    </location>
</feature>
<protein>
    <submittedName>
        <fullName evidence="3">Uncharacterized protein</fullName>
    </submittedName>
</protein>
<comment type="caution">
    <text evidence="3">The sequence shown here is derived from an EMBL/GenBank/DDBJ whole genome shotgun (WGS) entry which is preliminary data.</text>
</comment>
<feature type="compositionally biased region" description="Polar residues" evidence="2">
    <location>
        <begin position="228"/>
        <end position="240"/>
    </location>
</feature>
<feature type="compositionally biased region" description="Polar residues" evidence="2">
    <location>
        <begin position="460"/>
        <end position="472"/>
    </location>
</feature>
<reference evidence="3" key="1">
    <citation type="submission" date="2021-03" db="EMBL/GenBank/DDBJ databases">
        <authorList>
            <person name="Tagirdzhanova G."/>
        </authorList>
    </citation>
    <scope>NUCLEOTIDE SEQUENCE</scope>
</reference>
<dbReference type="AlphaFoldDB" id="A0A8H3ESI2"/>
<dbReference type="EMBL" id="CAJPDS010000006">
    <property type="protein sequence ID" value="CAF9908121.1"/>
    <property type="molecule type" value="Genomic_DNA"/>
</dbReference>
<feature type="region of interest" description="Disordered" evidence="2">
    <location>
        <begin position="454"/>
        <end position="480"/>
    </location>
</feature>
<accession>A0A8H3ESI2</accession>
<dbReference type="OrthoDB" id="6365728at2759"/>
<feature type="compositionally biased region" description="Polar residues" evidence="2">
    <location>
        <begin position="303"/>
        <end position="324"/>
    </location>
</feature>
<evidence type="ECO:0000256" key="2">
    <source>
        <dbReference type="SAM" id="MobiDB-lite"/>
    </source>
</evidence>
<feature type="compositionally biased region" description="Low complexity" evidence="2">
    <location>
        <begin position="24"/>
        <end position="46"/>
    </location>
</feature>
<sequence length="701" mass="78648">MPFPYESSKEPVRTRRTKDKDGRSTTSTGSSKKSKHPSGSSSRSASQPDRGAQLSLYTQQNLTLDQLPALPESGAESPGSATSPILRASSVVSQASNVSSSSHQLHTPAALRQYLDTEDVETPRLEAAPPPPAEFHPNLQDRPALSGKPLDSHDATPQAGTAQGYLPPARDSSASPTLFGQPLELHRSYSSRTSSSRRNETPSYSASSPPPQSASPSVKSYPGPGSPTPGQHQFHSQSAYVASPPAFAPGIPFQSGAQDESYYHSPYVGPQYLPMTHPSGQVDLQTLPPQTFPSYPNFPPSHPSQGYFNHLQYQSVRGSGSPRSRMTVPGEFPMAQAQGPPPLDSPGPARSATEDDPADLLQRIQGAIPDLQSLLHHYKETSGQLSDKETKLQAAEAQKSETIRNRETQINQLSKELDEVKNKHQAECSKLRLELGNVEEKHKELQETLVLEQKSKEEVQTSLQTSATSNKEMQQKWENEKATWEQEFAAKEKKLLDEYTAKHKELEENSSHQSRDTEASWQAKLDEKDKLRDQEIEALQASSLRRKKSLEVRHNMTVQNLHEKLAQNKKAREESRTRHAESWIKDRETLELKHNQERIMLEQRFEEKRQGFEEQLKKLGEQHRIEIEQIKAEHESLLARQRKEADHEKTELYESIKRLKTQFAEKLHERVASIHEENRKLQKLADAFGEVTDLRSRGDPF</sequence>
<feature type="coiled-coil region" evidence="1">
    <location>
        <begin position="602"/>
        <end position="684"/>
    </location>
</feature>
<proteinExistence type="predicted"/>
<feature type="compositionally biased region" description="Polar residues" evidence="2">
    <location>
        <begin position="55"/>
        <end position="64"/>
    </location>
</feature>
<evidence type="ECO:0000256" key="1">
    <source>
        <dbReference type="SAM" id="Coils"/>
    </source>
</evidence>
<evidence type="ECO:0000313" key="3">
    <source>
        <dbReference type="EMBL" id="CAF9908121.1"/>
    </source>
</evidence>
<keyword evidence="1" id="KW-0175">Coiled coil</keyword>
<feature type="compositionally biased region" description="Polar residues" evidence="2">
    <location>
        <begin position="278"/>
        <end position="294"/>
    </location>
</feature>